<keyword evidence="7 9" id="KW-1133">Transmembrane helix</keyword>
<keyword evidence="3 9" id="KW-0813">Transport</keyword>
<dbReference type="OrthoDB" id="9771188at2"/>
<evidence type="ECO:0000313" key="12">
    <source>
        <dbReference type="Proteomes" id="UP000246569"/>
    </source>
</evidence>
<comment type="caution">
    <text evidence="11">The sequence shown here is derived from an EMBL/GenBank/DDBJ whole genome shotgun (WGS) entry which is preliminary data.</text>
</comment>
<keyword evidence="12" id="KW-1185">Reference proteome</keyword>
<dbReference type="InterPro" id="IPR000515">
    <property type="entry name" value="MetI-like"/>
</dbReference>
<evidence type="ECO:0000256" key="3">
    <source>
        <dbReference type="ARBA" id="ARBA00022448"/>
    </source>
</evidence>
<dbReference type="GO" id="GO:0006865">
    <property type="term" value="P:amino acid transport"/>
    <property type="evidence" value="ECO:0007669"/>
    <property type="project" value="UniProtKB-KW"/>
</dbReference>
<dbReference type="SUPFAM" id="SSF161098">
    <property type="entry name" value="MetI-like"/>
    <property type="match status" value="1"/>
</dbReference>
<gene>
    <name evidence="11" type="ORF">C7443_101366</name>
</gene>
<reference evidence="11 12" key="1">
    <citation type="submission" date="2018-05" db="EMBL/GenBank/DDBJ databases">
        <title>Genomic Encyclopedia of Type Strains, Phase IV (KMG-IV): sequencing the most valuable type-strain genomes for metagenomic binning, comparative biology and taxonomic classification.</title>
        <authorList>
            <person name="Goeker M."/>
        </authorList>
    </citation>
    <scope>NUCLEOTIDE SEQUENCE [LARGE SCALE GENOMIC DNA]</scope>
    <source>
        <strain evidence="11 12">DSM 23606</strain>
    </source>
</reference>
<comment type="similarity">
    <text evidence="2">Belongs to the binding-protein-dependent transport system permease family. HisMQ subfamily.</text>
</comment>
<dbReference type="GO" id="GO:0043190">
    <property type="term" value="C:ATP-binding cassette (ABC) transporter complex"/>
    <property type="evidence" value="ECO:0007669"/>
    <property type="project" value="InterPro"/>
</dbReference>
<dbReference type="InterPro" id="IPR035906">
    <property type="entry name" value="MetI-like_sf"/>
</dbReference>
<dbReference type="PANTHER" id="PTHR30614:SF41">
    <property type="entry name" value="INNER MEMBRANE AMINO-ACID ABC TRANSPORTER PERMEASE PROTEIN YHDY"/>
    <property type="match status" value="1"/>
</dbReference>
<evidence type="ECO:0000256" key="1">
    <source>
        <dbReference type="ARBA" id="ARBA00004429"/>
    </source>
</evidence>
<dbReference type="AlphaFoldDB" id="A0A317N159"/>
<feature type="transmembrane region" description="Helical" evidence="9">
    <location>
        <begin position="193"/>
        <end position="212"/>
    </location>
</feature>
<dbReference type="PANTHER" id="PTHR30614">
    <property type="entry name" value="MEMBRANE COMPONENT OF AMINO ACID ABC TRANSPORTER"/>
    <property type="match status" value="1"/>
</dbReference>
<dbReference type="Pfam" id="PF00528">
    <property type="entry name" value="BPD_transp_1"/>
    <property type="match status" value="1"/>
</dbReference>
<name>A0A317N159_9GAMM</name>
<dbReference type="Proteomes" id="UP000246569">
    <property type="component" value="Unassembled WGS sequence"/>
</dbReference>
<feature type="transmembrane region" description="Helical" evidence="9">
    <location>
        <begin position="169"/>
        <end position="187"/>
    </location>
</feature>
<dbReference type="PROSITE" id="PS50928">
    <property type="entry name" value="ABC_TM1"/>
    <property type="match status" value="1"/>
</dbReference>
<keyword evidence="6" id="KW-0029">Amino-acid transport</keyword>
<protein>
    <submittedName>
        <fullName evidence="11">Amino acid ABC transporter membrane protein 2 (PAAT family)</fullName>
    </submittedName>
</protein>
<keyword evidence="4" id="KW-1003">Cell membrane</keyword>
<evidence type="ECO:0000256" key="7">
    <source>
        <dbReference type="ARBA" id="ARBA00022989"/>
    </source>
</evidence>
<dbReference type="RefSeq" id="WP_110016866.1">
    <property type="nucleotide sequence ID" value="NZ_QGTJ01000001.1"/>
</dbReference>
<feature type="transmembrane region" description="Helical" evidence="9">
    <location>
        <begin position="299"/>
        <end position="318"/>
    </location>
</feature>
<dbReference type="Gene3D" id="1.10.3720.10">
    <property type="entry name" value="MetI-like"/>
    <property type="match status" value="1"/>
</dbReference>
<dbReference type="GO" id="GO:0022857">
    <property type="term" value="F:transmembrane transporter activity"/>
    <property type="evidence" value="ECO:0007669"/>
    <property type="project" value="InterPro"/>
</dbReference>
<dbReference type="EMBL" id="QGTJ01000001">
    <property type="protein sequence ID" value="PWV65880.1"/>
    <property type="molecule type" value="Genomic_DNA"/>
</dbReference>
<evidence type="ECO:0000256" key="6">
    <source>
        <dbReference type="ARBA" id="ARBA00022970"/>
    </source>
</evidence>
<keyword evidence="5 9" id="KW-0812">Transmembrane</keyword>
<sequence>MRRPRPFDVLALLLLAAAGWALWGWAVREAVWAGDAAACRAAGGACWAFIGEKWRLMLFGLYPPAEQWRAALAVLLSVAFVAACVRWRRAWPLGWLGLLALDYALLAGGFLGLSAVPVAQWGGLPLTLLLTVSGVGGGLPLALLLALGRRSRLPLLRLLAGGYIELIRGVPLVSVLFMAAVMFPLLLPPGWVLGKLLSTQLALALFVAAYLAEAIRGGLQAIAYGQYEAAAALGMRHGTALATVILPQALRIALPALTGIAIGTFKDTSLVVIIGLFDLMTATRAALGDPRWLGFSLEAYLFAALVYGVLSWSLSLAGRQLEKR</sequence>
<dbReference type="NCBIfam" id="TIGR01726">
    <property type="entry name" value="HEQRo_perm_3TM"/>
    <property type="match status" value="1"/>
</dbReference>
<evidence type="ECO:0000256" key="5">
    <source>
        <dbReference type="ARBA" id="ARBA00022692"/>
    </source>
</evidence>
<feature type="transmembrane region" description="Helical" evidence="9">
    <location>
        <begin position="128"/>
        <end position="148"/>
    </location>
</feature>
<proteinExistence type="inferred from homology"/>
<feature type="transmembrane region" description="Helical" evidence="9">
    <location>
        <begin position="67"/>
        <end position="87"/>
    </location>
</feature>
<dbReference type="InterPro" id="IPR043429">
    <property type="entry name" value="ArtM/GltK/GlnP/TcyL/YhdX-like"/>
</dbReference>
<evidence type="ECO:0000256" key="9">
    <source>
        <dbReference type="RuleBase" id="RU363032"/>
    </source>
</evidence>
<dbReference type="CDD" id="cd06261">
    <property type="entry name" value="TM_PBP2"/>
    <property type="match status" value="1"/>
</dbReference>
<comment type="subcellular location">
    <subcellularLocation>
        <location evidence="1">Cell inner membrane</location>
        <topology evidence="1">Multi-pass membrane protein</topology>
    </subcellularLocation>
    <subcellularLocation>
        <location evidence="9">Cell membrane</location>
        <topology evidence="9">Multi-pass membrane protein</topology>
    </subcellularLocation>
</comment>
<evidence type="ECO:0000256" key="4">
    <source>
        <dbReference type="ARBA" id="ARBA00022475"/>
    </source>
</evidence>
<keyword evidence="8 9" id="KW-0472">Membrane</keyword>
<dbReference type="InterPro" id="IPR010065">
    <property type="entry name" value="AA_ABC_transptr_permease_3TM"/>
</dbReference>
<feature type="domain" description="ABC transmembrane type-1" evidence="10">
    <location>
        <begin position="124"/>
        <end position="318"/>
    </location>
</feature>
<feature type="transmembrane region" description="Helical" evidence="9">
    <location>
        <begin position="94"/>
        <end position="116"/>
    </location>
</feature>
<accession>A0A317N159</accession>
<evidence type="ECO:0000256" key="8">
    <source>
        <dbReference type="ARBA" id="ARBA00023136"/>
    </source>
</evidence>
<evidence type="ECO:0000259" key="10">
    <source>
        <dbReference type="PROSITE" id="PS50928"/>
    </source>
</evidence>
<evidence type="ECO:0000256" key="2">
    <source>
        <dbReference type="ARBA" id="ARBA00010072"/>
    </source>
</evidence>
<evidence type="ECO:0000313" key="11">
    <source>
        <dbReference type="EMBL" id="PWV65880.1"/>
    </source>
</evidence>
<organism evidence="11 12">
    <name type="scientific">Plasticicumulans acidivorans</name>
    <dbReference type="NCBI Taxonomy" id="886464"/>
    <lineage>
        <taxon>Bacteria</taxon>
        <taxon>Pseudomonadati</taxon>
        <taxon>Pseudomonadota</taxon>
        <taxon>Gammaproteobacteria</taxon>
        <taxon>Candidatus Competibacteraceae</taxon>
        <taxon>Plasticicumulans</taxon>
    </lineage>
</organism>